<keyword evidence="2" id="KW-1185">Reference proteome</keyword>
<name>A0ABY5LH71_9VIBR</name>
<evidence type="ECO:0000313" key="1">
    <source>
        <dbReference type="EMBL" id="UUM31389.1"/>
    </source>
</evidence>
<sequence>MKFKKIGLASAIAAVLAGCGADDQPYEYVERDIKEVKVNDLRLDGRWFYAPTTGAAPRFAVTQFPFLQGMARYVELCFSDEGLEVRGYDRNNPEARLPKDANGFCLPEGTDTASDQYLGGEDTVNFPHVMTIAGSYDKYQCREDSYGDCTNVEETDSNPNLSTGAFRNNTHFTPDPASTKVTELNLDELYGTKEGLSAQGDPEVISWEFDPKSGVLNFELEQTFSIDVEQLSSYIDWSAMEEELANGSFKARFYYSLIHEDHLASKDYQPIVYPNADDTSFGFFTTTTLKLNPTTNKYEDITYLNRFNPELGAIEYYLTDNFFEPKNKMYLDSTIETVNKMNEALSVIGVKTSKPPIQIVNKTQGLGIHAGDLRYNVINLVDEPLDNGLLGYGPLIADPRTGEIIKAHVNQYSGVARTGAQLYWNNLARFYNRQQLSNVEYFKPPTENASTDGAVQSATPAVAKAMQSQVVRNITAKQVADADPYSSQSAHYLEEPESVGYTKPIRHKDLITITDESSLEDVVKADMQRLQMWSENTVFPQEAMWISATQKSMIEALDLESGDFFKNVYDDQGVVIGRELKRWKELGIDERRIAADALTITTYANTLVHELGHNVGLRHNFKGSNDSKNFYSADQAEKLGLKSIPAYSSTMDYAPSMLDETPTWGLYDLEAFKFAYGRELDVYGDIPVQQVPKPVEVTAVTETALPTDREPTAEEQAQYDLWLEYKQYQEDLEQYNAWVNYTQTAIYRATGPTSLLDCKAIGVVADGSEQKFKYTCSLDKIDKIALIDEVGLRTDVEKLFNKQLRSSARVVSVLQDSSQLSEYKYLSQLNKVIPLNSVSSLEQLQEVFNSVQDTKEIVRHGVINYVEGEFDLKRESFSFCTDGNVSLNSDCNRFDEGTNLAEIVSYKWQSYLDNYANANTGELSRDGLTTSNYLGYLLRRLRSMNEVREVIEDSERLDDLYTTLGYARTTDRPLDFFSYMVESDCSTTQENSLWFCDTGNASKKASGYFLSILRTPEHQCVVETRSTADSSVVLDTKVISLGEFISTTARHDLSTSYDIANASCFDKEIQQSIRQDFDGSRSTQISAAVAETRNGRFLNSVASFDPSNNYSNSVSALGIWPDKILASYLLARRYSLRYTDEVSHAALMDWPGVKKEFDSIIEHLVAGAPLATPVELIDENGNLVSSSVPVNLHLTSKLESLPPMPCSVYEFLQVPCNGRGDIPSMILGMATKYIYSADHDVRSRSVAQLDSWVKERENYYLPDGSVSFVLDNSKYAATEANTLAWKYAQKLNAVEPSELIKKLRAQSRDDLQEVVDTWASIPSSNWSYYYKAVVNLNNTSMVENLAEHVIANVAQVKGWGYDSLSDDVINYILNQALNAEVAAGRITMDQGSVTHVESGKIYPVNDVINAIVGLEYAAYSKEGEVELVIETAKKVNDALATATPEMAEIWQLPVPTIQAYLNGDYRSLDEEFYKTQEILKRLPVGVEAF</sequence>
<keyword evidence="1" id="KW-0482">Metalloprotease</keyword>
<keyword evidence="1" id="KW-0378">Hydrolase</keyword>
<organism evidence="1 2">
    <name type="scientific">Vibrio japonicus</name>
    <dbReference type="NCBI Taxonomy" id="1824638"/>
    <lineage>
        <taxon>Bacteria</taxon>
        <taxon>Pseudomonadati</taxon>
        <taxon>Pseudomonadota</taxon>
        <taxon>Gammaproteobacteria</taxon>
        <taxon>Vibrionales</taxon>
        <taxon>Vibrionaceae</taxon>
        <taxon>Vibrio</taxon>
    </lineage>
</organism>
<dbReference type="Proteomes" id="UP001058602">
    <property type="component" value="Chromosome 1"/>
</dbReference>
<dbReference type="Pfam" id="PF10462">
    <property type="entry name" value="Peptidase_M66"/>
    <property type="match status" value="1"/>
</dbReference>
<dbReference type="RefSeq" id="WP_257085113.1">
    <property type="nucleotide sequence ID" value="NZ_CP102096.1"/>
</dbReference>
<proteinExistence type="predicted"/>
<dbReference type="EMBL" id="CP102096">
    <property type="protein sequence ID" value="UUM31389.1"/>
    <property type="molecule type" value="Genomic_DNA"/>
</dbReference>
<protein>
    <submittedName>
        <fullName evidence="1">M66 family metalloprotease</fullName>
    </submittedName>
</protein>
<reference evidence="1" key="1">
    <citation type="submission" date="2022-07" db="EMBL/GenBank/DDBJ databases">
        <title>Complete genome of Vibrio japonicus strain JCM 31412T and phylogenomic assessment of the Nereis clade of the genus Vibrio.</title>
        <authorList>
            <person name="Shlafstein M.D."/>
            <person name="Emsley S.A."/>
            <person name="Ushijima B."/>
            <person name="Videau P."/>
            <person name="Saw J.H."/>
        </authorList>
    </citation>
    <scope>NUCLEOTIDE SEQUENCE</scope>
    <source>
        <strain evidence="1">JCM 31412</strain>
    </source>
</reference>
<dbReference type="GO" id="GO:0008237">
    <property type="term" value="F:metallopeptidase activity"/>
    <property type="evidence" value="ECO:0007669"/>
    <property type="project" value="UniProtKB-KW"/>
</dbReference>
<gene>
    <name evidence="1" type="ORF">NP165_04450</name>
</gene>
<keyword evidence="1" id="KW-0645">Protease</keyword>
<dbReference type="SUPFAM" id="SSF55486">
    <property type="entry name" value="Metalloproteases ('zincins'), catalytic domain"/>
    <property type="match status" value="2"/>
</dbReference>
<accession>A0ABY5LH71</accession>
<dbReference type="PANTHER" id="PTHR38478:SF1">
    <property type="entry name" value="ZINC DEPENDENT METALLOPROTEASE DOMAIN LIPOPROTEIN"/>
    <property type="match status" value="1"/>
</dbReference>
<dbReference type="Gene3D" id="3.40.390.10">
    <property type="entry name" value="Collagenase (Catalytic Domain)"/>
    <property type="match status" value="1"/>
</dbReference>
<dbReference type="PROSITE" id="PS51257">
    <property type="entry name" value="PROKAR_LIPOPROTEIN"/>
    <property type="match status" value="1"/>
</dbReference>
<evidence type="ECO:0000313" key="2">
    <source>
        <dbReference type="Proteomes" id="UP001058602"/>
    </source>
</evidence>
<dbReference type="PANTHER" id="PTHR38478">
    <property type="entry name" value="PEPTIDASE M1A AND M12B"/>
    <property type="match status" value="1"/>
</dbReference>
<dbReference type="InterPro" id="IPR024079">
    <property type="entry name" value="MetalloPept_cat_dom_sf"/>
</dbReference>